<gene>
    <name evidence="2" type="primary">PLEST004517</name>
    <name evidence="2" type="ORF">PLESTB_001435200</name>
</gene>
<sequence length="794" mass="80857">MEGTSAEVGAVISDLETEYERSQKFLADLCRSLESRGVMKRPGARDSLEDKSPFVTKESDGPVAVSSQNTAASIPFAAVKHCRDDSELSNCSGISTSIPRLPEPNGDSNRSPSTNYSLGIGSNNDYKHQRRGDVPPLSMSSSPMRNRTSARAGRKPSNVSSSCPSMDPSQDDSIDRARHSGSYLDFGPPQSRSSGLGFGDAPPLSQLLVPPQPPVGNVRRSSLDFVPAAQSHTRKWCDNSLLAAQHQHQQQQALLPSSSSSQQQPSSYELGGHRSLAPSRRGSLEVIGCPRTAAAATGPSSGSTNNYHDNSSNSNCNNNSNNNNHSHSCSGAAPAGASAVTTINTTNTNNNGVGNGSGGGMSVVGGSSILSRSSCPLSRRCSLAQPAHSPTRSHSQQQMPQMPQTQPQLQPRQSQPGVSPIHLKAPSYLSLHSFEPLQLQLQLLQHQSLSLQLDSPGATTTTSGGGGGGGRSAPLAIVRSPVSRRATESGALPGPSTHGSPSGSVSGGLSCPLPPLLPTTSSVPASLSLNITSPGSRGTSTARDPGGGGGIPSPIPSPGPSPGTSALVAAFRRGSSNGALLPSAASGPQEPPWSPAETQPRSGRFSRCGQADTGAAATVGANAAASSPTLLPSASAVSAAAAALLHHAASGRDRRALSSGELPERFVPRTAFAGLTGGGGGSSGGSPLSRHESSGGGGGGGYGSPMMSRRGSELGAAADAHAPRGAGAAAAAAAAVAPDLPWHHSHQQQQQQQNMHYHHQAQGQTPATRLSAGLGLRPENRTRLGPAGAAGSQR</sequence>
<evidence type="ECO:0000256" key="1">
    <source>
        <dbReference type="SAM" id="MobiDB-lite"/>
    </source>
</evidence>
<feature type="compositionally biased region" description="Gly residues" evidence="1">
    <location>
        <begin position="675"/>
        <end position="684"/>
    </location>
</feature>
<comment type="caution">
    <text evidence="2">The sequence shown here is derived from an EMBL/GenBank/DDBJ whole genome shotgun (WGS) entry which is preliminary data.</text>
</comment>
<organism evidence="2 3">
    <name type="scientific">Pleodorina starrii</name>
    <dbReference type="NCBI Taxonomy" id="330485"/>
    <lineage>
        <taxon>Eukaryota</taxon>
        <taxon>Viridiplantae</taxon>
        <taxon>Chlorophyta</taxon>
        <taxon>core chlorophytes</taxon>
        <taxon>Chlorophyceae</taxon>
        <taxon>CS clade</taxon>
        <taxon>Chlamydomonadales</taxon>
        <taxon>Volvocaceae</taxon>
        <taxon>Pleodorina</taxon>
    </lineage>
</organism>
<feature type="region of interest" description="Disordered" evidence="1">
    <location>
        <begin position="454"/>
        <end position="611"/>
    </location>
</feature>
<protein>
    <submittedName>
        <fullName evidence="2">Uncharacterized protein</fullName>
    </submittedName>
</protein>
<feature type="compositionally biased region" description="Low complexity" evidence="1">
    <location>
        <begin position="396"/>
        <end position="416"/>
    </location>
</feature>
<dbReference type="AlphaFoldDB" id="A0A9W6BWG9"/>
<reference evidence="2 3" key="1">
    <citation type="journal article" date="2023" name="Commun. Biol.">
        <title>Reorganization of the ancestral sex-determining regions during the evolution of trioecy in Pleodorina starrii.</title>
        <authorList>
            <person name="Takahashi K."/>
            <person name="Suzuki S."/>
            <person name="Kawai-Toyooka H."/>
            <person name="Yamamoto K."/>
            <person name="Hamaji T."/>
            <person name="Ootsuki R."/>
            <person name="Yamaguchi H."/>
            <person name="Kawachi M."/>
            <person name="Higashiyama T."/>
            <person name="Nozaki H."/>
        </authorList>
    </citation>
    <scope>NUCLEOTIDE SEQUENCE [LARGE SCALE GENOMIC DNA]</scope>
    <source>
        <strain evidence="2 3">NIES-4479</strain>
    </source>
</reference>
<feature type="compositionally biased region" description="Polar residues" evidence="1">
    <location>
        <begin position="138"/>
        <end position="149"/>
    </location>
</feature>
<feature type="region of interest" description="Disordered" evidence="1">
    <location>
        <begin position="293"/>
        <end position="334"/>
    </location>
</feature>
<feature type="compositionally biased region" description="Gly residues" evidence="1">
    <location>
        <begin position="694"/>
        <end position="703"/>
    </location>
</feature>
<feature type="compositionally biased region" description="Low complexity" evidence="1">
    <location>
        <begin position="704"/>
        <end position="737"/>
    </location>
</feature>
<dbReference type="Proteomes" id="UP001165080">
    <property type="component" value="Unassembled WGS sequence"/>
</dbReference>
<keyword evidence="3" id="KW-1185">Reference proteome</keyword>
<feature type="region of interest" description="Disordered" evidence="1">
    <location>
        <begin position="247"/>
        <end position="281"/>
    </location>
</feature>
<accession>A0A9W6BWG9</accession>
<feature type="region of interest" description="Disordered" evidence="1">
    <location>
        <begin position="36"/>
        <end position="70"/>
    </location>
</feature>
<feature type="compositionally biased region" description="Polar residues" evidence="1">
    <location>
        <begin position="157"/>
        <end position="168"/>
    </location>
</feature>
<proteinExistence type="predicted"/>
<evidence type="ECO:0000313" key="3">
    <source>
        <dbReference type="Proteomes" id="UP001165080"/>
    </source>
</evidence>
<feature type="compositionally biased region" description="Low complexity" evidence="1">
    <location>
        <begin position="518"/>
        <end position="529"/>
    </location>
</feature>
<feature type="region of interest" description="Disordered" evidence="1">
    <location>
        <begin position="671"/>
        <end position="794"/>
    </location>
</feature>
<feature type="compositionally biased region" description="Polar residues" evidence="1">
    <location>
        <begin position="530"/>
        <end position="542"/>
    </location>
</feature>
<evidence type="ECO:0000313" key="2">
    <source>
        <dbReference type="EMBL" id="GLC59035.1"/>
    </source>
</evidence>
<feature type="compositionally biased region" description="Basic and acidic residues" evidence="1">
    <location>
        <begin position="43"/>
        <end position="60"/>
    </location>
</feature>
<feature type="region of interest" description="Disordered" evidence="1">
    <location>
        <begin position="84"/>
        <end position="215"/>
    </location>
</feature>
<feature type="compositionally biased region" description="Low complexity" evidence="1">
    <location>
        <begin position="492"/>
        <end position="511"/>
    </location>
</feature>
<dbReference type="EMBL" id="BRXU01000025">
    <property type="protein sequence ID" value="GLC59035.1"/>
    <property type="molecule type" value="Genomic_DNA"/>
</dbReference>
<feature type="compositionally biased region" description="Low complexity" evidence="1">
    <location>
        <begin position="247"/>
        <end position="267"/>
    </location>
</feature>
<name>A0A9W6BWG9_9CHLO</name>
<feature type="region of interest" description="Disordered" evidence="1">
    <location>
        <begin position="380"/>
        <end position="421"/>
    </location>
</feature>
<feature type="compositionally biased region" description="Polar residues" evidence="1">
    <location>
        <begin position="106"/>
        <end position="124"/>
    </location>
</feature>
<feature type="compositionally biased region" description="Polar residues" evidence="1">
    <location>
        <begin position="88"/>
        <end position="98"/>
    </location>
</feature>